<comment type="caution">
    <text evidence="2">The sequence shown here is derived from an EMBL/GenBank/DDBJ whole genome shotgun (WGS) entry which is preliminary data.</text>
</comment>
<evidence type="ECO:0000313" key="3">
    <source>
        <dbReference type="Proteomes" id="UP000887013"/>
    </source>
</evidence>
<feature type="region of interest" description="Disordered" evidence="1">
    <location>
        <begin position="1"/>
        <end position="87"/>
    </location>
</feature>
<dbReference type="AlphaFoldDB" id="A0A8X6NW46"/>
<dbReference type="Proteomes" id="UP000887013">
    <property type="component" value="Unassembled WGS sequence"/>
</dbReference>
<feature type="compositionally biased region" description="Basic and acidic residues" evidence="1">
    <location>
        <begin position="48"/>
        <end position="57"/>
    </location>
</feature>
<dbReference type="EMBL" id="BMAW01108513">
    <property type="protein sequence ID" value="GFT34429.1"/>
    <property type="molecule type" value="Genomic_DNA"/>
</dbReference>
<keyword evidence="3" id="KW-1185">Reference proteome</keyword>
<accession>A0A8X6NW46</accession>
<evidence type="ECO:0000313" key="2">
    <source>
        <dbReference type="EMBL" id="GFT34429.1"/>
    </source>
</evidence>
<organism evidence="2 3">
    <name type="scientific">Nephila pilipes</name>
    <name type="common">Giant wood spider</name>
    <name type="synonym">Nephila maculata</name>
    <dbReference type="NCBI Taxonomy" id="299642"/>
    <lineage>
        <taxon>Eukaryota</taxon>
        <taxon>Metazoa</taxon>
        <taxon>Ecdysozoa</taxon>
        <taxon>Arthropoda</taxon>
        <taxon>Chelicerata</taxon>
        <taxon>Arachnida</taxon>
        <taxon>Araneae</taxon>
        <taxon>Araneomorphae</taxon>
        <taxon>Entelegynae</taxon>
        <taxon>Araneoidea</taxon>
        <taxon>Nephilidae</taxon>
        <taxon>Nephila</taxon>
    </lineage>
</organism>
<name>A0A8X6NW46_NEPPI</name>
<protein>
    <submittedName>
        <fullName evidence="2">Uncharacterized protein</fullName>
    </submittedName>
</protein>
<proteinExistence type="predicted"/>
<evidence type="ECO:0000256" key="1">
    <source>
        <dbReference type="SAM" id="MobiDB-lite"/>
    </source>
</evidence>
<gene>
    <name evidence="2" type="ORF">NPIL_177751</name>
</gene>
<reference evidence="2" key="1">
    <citation type="submission" date="2020-08" db="EMBL/GenBank/DDBJ databases">
        <title>Multicomponent nature underlies the extraordinary mechanical properties of spider dragline silk.</title>
        <authorList>
            <person name="Kono N."/>
            <person name="Nakamura H."/>
            <person name="Mori M."/>
            <person name="Yoshida Y."/>
            <person name="Ohtoshi R."/>
            <person name="Malay A.D."/>
            <person name="Moran D.A.P."/>
            <person name="Tomita M."/>
            <person name="Numata K."/>
            <person name="Arakawa K."/>
        </authorList>
    </citation>
    <scope>NUCLEOTIDE SEQUENCE</scope>
</reference>
<feature type="compositionally biased region" description="Basic and acidic residues" evidence="1">
    <location>
        <begin position="1"/>
        <end position="19"/>
    </location>
</feature>
<sequence length="118" mass="14206">MPRRKLTPEERERSKEIRRQKARLNQQKYAATAKGKISNLANSRKRRLDPEKRELDNRRKRTRYLKMNHSDLNADFPSNPEERERSKEIRLQKLRLNRQKYAAIAKGKTTNLVNHRKS</sequence>